<name>R7QH88_CHOCR</name>
<accession>R7QH88</accession>
<keyword evidence="2" id="KW-1185">Reference proteome</keyword>
<sequence>MLKALGTFLLVYYLVEPRFGSRASLRALSKSISRPGLWIPTRENETNIVANPTLRGSLY</sequence>
<dbReference type="GeneID" id="17324964"/>
<dbReference type="RefSeq" id="XP_005717248.1">
    <property type="nucleotide sequence ID" value="XM_005717191.1"/>
</dbReference>
<gene>
    <name evidence="1" type="ORF">CHC_T00005647001</name>
</gene>
<dbReference type="KEGG" id="ccp:CHC_T00005647001"/>
<organism evidence="1 2">
    <name type="scientific">Chondrus crispus</name>
    <name type="common">Carrageen Irish moss</name>
    <name type="synonym">Polymorpha crispa</name>
    <dbReference type="NCBI Taxonomy" id="2769"/>
    <lineage>
        <taxon>Eukaryota</taxon>
        <taxon>Rhodophyta</taxon>
        <taxon>Florideophyceae</taxon>
        <taxon>Rhodymeniophycidae</taxon>
        <taxon>Gigartinales</taxon>
        <taxon>Gigartinaceae</taxon>
        <taxon>Chondrus</taxon>
    </lineage>
</organism>
<protein>
    <submittedName>
        <fullName evidence="1">Uncharacterized protein</fullName>
    </submittedName>
</protein>
<reference evidence="2" key="1">
    <citation type="journal article" date="2013" name="Proc. Natl. Acad. Sci. U.S.A.">
        <title>Genome structure and metabolic features in the red seaweed Chondrus crispus shed light on evolution of the Archaeplastida.</title>
        <authorList>
            <person name="Collen J."/>
            <person name="Porcel B."/>
            <person name="Carre W."/>
            <person name="Ball S.G."/>
            <person name="Chaparro C."/>
            <person name="Tonon T."/>
            <person name="Barbeyron T."/>
            <person name="Michel G."/>
            <person name="Noel B."/>
            <person name="Valentin K."/>
            <person name="Elias M."/>
            <person name="Artiguenave F."/>
            <person name="Arun A."/>
            <person name="Aury J.M."/>
            <person name="Barbosa-Neto J.F."/>
            <person name="Bothwell J.H."/>
            <person name="Bouget F.Y."/>
            <person name="Brillet L."/>
            <person name="Cabello-Hurtado F."/>
            <person name="Capella-Gutierrez S."/>
            <person name="Charrier B."/>
            <person name="Cladiere L."/>
            <person name="Cock J.M."/>
            <person name="Coelho S.M."/>
            <person name="Colleoni C."/>
            <person name="Czjzek M."/>
            <person name="Da Silva C."/>
            <person name="Delage L."/>
            <person name="Denoeud F."/>
            <person name="Deschamps P."/>
            <person name="Dittami S.M."/>
            <person name="Gabaldon T."/>
            <person name="Gachon C.M."/>
            <person name="Groisillier A."/>
            <person name="Herve C."/>
            <person name="Jabbari K."/>
            <person name="Katinka M."/>
            <person name="Kloareg B."/>
            <person name="Kowalczyk N."/>
            <person name="Labadie K."/>
            <person name="Leblanc C."/>
            <person name="Lopez P.J."/>
            <person name="McLachlan D.H."/>
            <person name="Meslet-Cladiere L."/>
            <person name="Moustafa A."/>
            <person name="Nehr Z."/>
            <person name="Nyvall Collen P."/>
            <person name="Panaud O."/>
            <person name="Partensky F."/>
            <person name="Poulain J."/>
            <person name="Rensing S.A."/>
            <person name="Rousvoal S."/>
            <person name="Samson G."/>
            <person name="Symeonidi A."/>
            <person name="Weissenbach J."/>
            <person name="Zambounis A."/>
            <person name="Wincker P."/>
            <person name="Boyen C."/>
        </authorList>
    </citation>
    <scope>NUCLEOTIDE SEQUENCE [LARGE SCALE GENOMIC DNA]</scope>
    <source>
        <strain evidence="2">cv. Stackhouse</strain>
    </source>
</reference>
<evidence type="ECO:0000313" key="1">
    <source>
        <dbReference type="EMBL" id="CDF37429.1"/>
    </source>
</evidence>
<dbReference type="Gramene" id="CDF37429">
    <property type="protein sequence ID" value="CDF37429"/>
    <property type="gene ID" value="CHC_T00005647001"/>
</dbReference>
<dbReference type="EMBL" id="HG001839">
    <property type="protein sequence ID" value="CDF37429.1"/>
    <property type="molecule type" value="Genomic_DNA"/>
</dbReference>
<evidence type="ECO:0000313" key="2">
    <source>
        <dbReference type="Proteomes" id="UP000012073"/>
    </source>
</evidence>
<dbReference type="Proteomes" id="UP000012073">
    <property type="component" value="Unassembled WGS sequence"/>
</dbReference>
<proteinExistence type="predicted"/>
<dbReference type="AlphaFoldDB" id="R7QH88"/>